<dbReference type="SMART" id="SM00456">
    <property type="entry name" value="WW"/>
    <property type="match status" value="2"/>
</dbReference>
<comment type="pathway">
    <text evidence="3">Protein modification; protein ubiquitination.</text>
</comment>
<dbReference type="SMART" id="SM00119">
    <property type="entry name" value="HECTc"/>
    <property type="match status" value="1"/>
</dbReference>
<evidence type="ECO:0000313" key="15">
    <source>
        <dbReference type="Ensembl" id="ENSGACP00000002183.2"/>
    </source>
</evidence>
<dbReference type="GO" id="GO:0016567">
    <property type="term" value="P:protein ubiquitination"/>
    <property type="evidence" value="ECO:0007669"/>
    <property type="project" value="UniProtKB-UniPathway"/>
</dbReference>
<dbReference type="Bgee" id="ENSGACG00000001668">
    <property type="expression patterns" value="Expressed in diencephalon and 2 other cell types or tissues"/>
</dbReference>
<dbReference type="SUPFAM" id="SSF56204">
    <property type="entry name" value="Hect, E3 ligase catalytic domain"/>
    <property type="match status" value="1"/>
</dbReference>
<dbReference type="CDD" id="cd00201">
    <property type="entry name" value="WW"/>
    <property type="match status" value="2"/>
</dbReference>
<comment type="subcellular location">
    <subcellularLocation>
        <location evidence="2">Cytoplasm</location>
    </subcellularLocation>
</comment>
<dbReference type="InterPro" id="IPR000569">
    <property type="entry name" value="HECT_dom"/>
</dbReference>
<dbReference type="FunFam" id="2.60.40.2840:FF:000001">
    <property type="entry name" value="E3 ubiquitin-protein ligase HECW2 isoform X1"/>
    <property type="match status" value="1"/>
</dbReference>
<comment type="catalytic activity">
    <reaction evidence="1">
        <text>S-ubiquitinyl-[E2 ubiquitin-conjugating enzyme]-L-cysteine + [acceptor protein]-L-lysine = [E2 ubiquitin-conjugating enzyme]-L-cysteine + N(6)-ubiquitinyl-[acceptor protein]-L-lysine.</text>
        <dbReference type="EC" id="2.3.2.26"/>
    </reaction>
</comment>
<dbReference type="Pfam" id="PF00397">
    <property type="entry name" value="WW"/>
    <property type="match status" value="1"/>
</dbReference>
<evidence type="ECO:0000256" key="4">
    <source>
        <dbReference type="ARBA" id="ARBA00012485"/>
    </source>
</evidence>
<feature type="domain" description="WW" evidence="13">
    <location>
        <begin position="667"/>
        <end position="700"/>
    </location>
</feature>
<feature type="domain" description="WW" evidence="13">
    <location>
        <begin position="816"/>
        <end position="849"/>
    </location>
</feature>
<dbReference type="FunFam" id="3.90.1750.10:FF:000036">
    <property type="entry name" value="E3 ubiquitin-protein ligase HECW2"/>
    <property type="match status" value="1"/>
</dbReference>
<dbReference type="eggNOG" id="KOG0940">
    <property type="taxonomic scope" value="Eukaryota"/>
</dbReference>
<feature type="compositionally biased region" description="Basic residues" evidence="11">
    <location>
        <begin position="32"/>
        <end position="42"/>
    </location>
</feature>
<feature type="domain" description="HECT" evidence="14">
    <location>
        <begin position="1044"/>
        <end position="1379"/>
    </location>
</feature>
<evidence type="ECO:0000313" key="16">
    <source>
        <dbReference type="Proteomes" id="UP000007635"/>
    </source>
</evidence>
<proteinExistence type="predicted"/>
<dbReference type="PROSITE" id="PS01159">
    <property type="entry name" value="WW_DOMAIN_1"/>
    <property type="match status" value="2"/>
</dbReference>
<dbReference type="Gene3D" id="3.30.2410.10">
    <property type="entry name" value="Hect, E3 ligase catalytic domain"/>
    <property type="match status" value="1"/>
</dbReference>
<dbReference type="GO" id="GO:0048814">
    <property type="term" value="P:regulation of dendrite morphogenesis"/>
    <property type="evidence" value="ECO:0007669"/>
    <property type="project" value="TreeGrafter"/>
</dbReference>
<dbReference type="EC" id="2.3.2.26" evidence="4"/>
<dbReference type="CDD" id="cd00078">
    <property type="entry name" value="HECTc"/>
    <property type="match status" value="1"/>
</dbReference>
<keyword evidence="5" id="KW-0963">Cytoplasm</keyword>
<dbReference type="InterPro" id="IPR001202">
    <property type="entry name" value="WW_dom"/>
</dbReference>
<feature type="domain" description="C2" evidence="12">
    <location>
        <begin position="196"/>
        <end position="330"/>
    </location>
</feature>
<dbReference type="PANTHER" id="PTHR11254">
    <property type="entry name" value="HECT DOMAIN UBIQUITIN-PROTEIN LIGASE"/>
    <property type="match status" value="1"/>
</dbReference>
<evidence type="ECO:0000256" key="2">
    <source>
        <dbReference type="ARBA" id="ARBA00004496"/>
    </source>
</evidence>
<dbReference type="InParanoid" id="G3NA41"/>
<evidence type="ECO:0000259" key="14">
    <source>
        <dbReference type="PROSITE" id="PS50237"/>
    </source>
</evidence>
<dbReference type="InterPro" id="IPR040524">
    <property type="entry name" value="HECW1_helix"/>
</dbReference>
<keyword evidence="8" id="KW-0677">Repeat</keyword>
<dbReference type="FunFam" id="2.20.70.10:FF:000007">
    <property type="entry name" value="E3 ubiquitin-protein ligase HECW2 isoform X1"/>
    <property type="match status" value="1"/>
</dbReference>
<dbReference type="Proteomes" id="UP000007635">
    <property type="component" value="Chromosome XVI"/>
</dbReference>
<feature type="compositionally biased region" description="Basic and acidic residues" evidence="11">
    <location>
        <begin position="598"/>
        <end position="608"/>
    </location>
</feature>
<dbReference type="Ensembl" id="ENSGACT00000002189.2">
    <property type="protein sequence ID" value="ENSGACP00000002183.2"/>
    <property type="gene ID" value="ENSGACG00000001668.2"/>
</dbReference>
<dbReference type="InterPro" id="IPR000008">
    <property type="entry name" value="C2_dom"/>
</dbReference>
<dbReference type="Pfam" id="PF00632">
    <property type="entry name" value="HECT"/>
    <property type="match status" value="1"/>
</dbReference>
<protein>
    <recommendedName>
        <fullName evidence="4">HECT-type E3 ubiquitin transferase</fullName>
        <ecNumber evidence="4">2.3.2.26</ecNumber>
    </recommendedName>
</protein>
<feature type="region of interest" description="Disordered" evidence="11">
    <location>
        <begin position="1"/>
        <end position="43"/>
    </location>
</feature>
<evidence type="ECO:0000256" key="9">
    <source>
        <dbReference type="ARBA" id="ARBA00022786"/>
    </source>
</evidence>
<dbReference type="PANTHER" id="PTHR11254:SF442">
    <property type="entry name" value="HECT-TYPE E3 UBIQUITIN TRANSFERASE"/>
    <property type="match status" value="1"/>
</dbReference>
<reference evidence="15" key="2">
    <citation type="submission" date="2025-08" db="UniProtKB">
        <authorList>
            <consortium name="Ensembl"/>
        </authorList>
    </citation>
    <scope>IDENTIFICATION</scope>
</reference>
<feature type="active site" description="Glycyl thioester intermediate" evidence="10">
    <location>
        <position position="1347"/>
    </location>
</feature>
<dbReference type="Pfam" id="PF18436">
    <property type="entry name" value="HECW1_helix"/>
    <property type="match status" value="1"/>
</dbReference>
<dbReference type="InterPro" id="IPR050409">
    <property type="entry name" value="E3_ubiq-protein_ligase"/>
</dbReference>
<evidence type="ECO:0000259" key="13">
    <source>
        <dbReference type="PROSITE" id="PS50020"/>
    </source>
</evidence>
<dbReference type="GO" id="GO:0005737">
    <property type="term" value="C:cytoplasm"/>
    <property type="evidence" value="ECO:0007669"/>
    <property type="project" value="UniProtKB-SubCell"/>
</dbReference>
<dbReference type="Gene3D" id="2.20.70.10">
    <property type="match status" value="2"/>
</dbReference>
<dbReference type="PROSITE" id="PS50237">
    <property type="entry name" value="HECT"/>
    <property type="match status" value="1"/>
</dbReference>
<dbReference type="SUPFAM" id="SSF49562">
    <property type="entry name" value="C2 domain (Calcium/lipid-binding domain, CaLB)"/>
    <property type="match status" value="1"/>
</dbReference>
<keyword evidence="16" id="KW-1185">Reference proteome</keyword>
<dbReference type="SUPFAM" id="SSF51045">
    <property type="entry name" value="WW domain"/>
    <property type="match status" value="2"/>
</dbReference>
<dbReference type="CDD" id="cd08691">
    <property type="entry name" value="C2_NEDL1-like"/>
    <property type="match status" value="1"/>
</dbReference>
<dbReference type="GO" id="GO:0006511">
    <property type="term" value="P:ubiquitin-dependent protein catabolic process"/>
    <property type="evidence" value="ECO:0007669"/>
    <property type="project" value="TreeGrafter"/>
</dbReference>
<dbReference type="PROSITE" id="PS50004">
    <property type="entry name" value="C2"/>
    <property type="match status" value="1"/>
</dbReference>
<evidence type="ECO:0000256" key="1">
    <source>
        <dbReference type="ARBA" id="ARBA00000885"/>
    </source>
</evidence>
<dbReference type="InterPro" id="IPR035983">
    <property type="entry name" value="Hect_E3_ubiquitin_ligase"/>
</dbReference>
<dbReference type="SMART" id="SM00239">
    <property type="entry name" value="C2"/>
    <property type="match status" value="1"/>
</dbReference>
<name>G3NA41_GASAC</name>
<dbReference type="GO" id="GO:0061630">
    <property type="term" value="F:ubiquitin protein ligase activity"/>
    <property type="evidence" value="ECO:0007669"/>
    <property type="project" value="UniProtKB-EC"/>
</dbReference>
<dbReference type="FunFam" id="3.30.2160.10:FF:000005">
    <property type="entry name" value="E3 ubiquitin-protein ligase HECW2 isoform X1"/>
    <property type="match status" value="1"/>
</dbReference>
<dbReference type="UniPathway" id="UPA00143"/>
<evidence type="ECO:0000256" key="10">
    <source>
        <dbReference type="PROSITE-ProRule" id="PRU00104"/>
    </source>
</evidence>
<dbReference type="OMA" id="SQGMWEG"/>
<evidence type="ECO:0000256" key="8">
    <source>
        <dbReference type="ARBA" id="ARBA00022737"/>
    </source>
</evidence>
<reference evidence="15" key="3">
    <citation type="submission" date="2025-09" db="UniProtKB">
        <authorList>
            <consortium name="Ensembl"/>
        </authorList>
    </citation>
    <scope>IDENTIFICATION</scope>
</reference>
<dbReference type="FunFam" id="3.90.1750.10:FF:000004">
    <property type="entry name" value="E3 ubiquitin-protein ligase HECW2 isoform X1"/>
    <property type="match status" value="1"/>
</dbReference>
<sequence length="1379" mass="154190">MRPSLATAVLPPRTRSHNPPNLAVGGREHLSAPRRRSPHLRHTLSPDNLRTLAERGGASVDAVSVISSPVGLPRANSDTDLVTSQSRSSLTASTLEYTLGRGHNLVISWDIKEEVDATDWIGLYHIDESNPSNVWDCKNRGVNGTQKGQIVWRLEPGPYFMEPETKICFKYYHGVSGALRATTPCITVKNPAVLVRAEGLAEQVGIEHPRTLISFTLTDLRATGLKKGMFFNPDPYLKMSIHPGKRSVFPIFSHHGQERRSAIIANTTNPVWHGEKYTFVALMTDILYIEVKDKFAKSRPIIKRFLGQLTIPVQRLIERIPGVQPVSFPLCRRLPTEHVSGHLQFRVELTSTGPDGKLISASPESIIGLSPLNGAPGTPSDDEDLPHHLPGLVSSGPSPTGSQGSHSMWEGGATAYPAKDLPLVGAQARFMEHDSLSCHEMLQRSLIEGLDAIEAPKGPGERPLGAASPKLRSSFPTHTRLSAMLHIDSDEDDERSGANDIIPVPMSPLLMNGEPPDARGPDEEDPFPELQQVVEGAEAAIDPGGGVVSGTPPTNNAVDDEGGGQAAIAEAPPPSEPAAVGAEVSARRLSLQAAGGVPERRAGEEAKPVEGAGAADSEQVTTDTDGEEGTKSVLCVFPCSGAHVNGHPVRSLPSVRHDIHRYQRVDEPLPPNWEARIDSHGRIFFVDHVNRTTTWQRPTGPPAPQGLTRSNSIQQMEQLNRRWALRKLDLAACAVAHSSGRSRLSLLLQSPSAKFLCSPDFFTVLHSNPSAYRMFTSNTCLKHMISKVRRDAHYFERYQHNRDLVTFLNMFSSKQLELPRGWEMKHDHTGKPFFVDHNCRSTTFIDPRLPLQSSRSTGLLAHRQHLSRQRSHSAGEVVDDSRQANPPVMPRPSSTFSGSSRSQYHDVVPVAYNDKIVAFLRQPNIVEILQERQPELARNHSLKEKVQFIRTREVTGLFEEEVMSYVPPLLHPNYCLSSPQSSPGTQRANARAPAPYKRDFEAKLRNFYRKLETKGYGQGPGKVKLIIRRDHLLEDAFNQIMCYSRKDLQRSKLYVSFVGEDGLDYSGPSREFFFLVSRELFNPYYGLFEYSANDTYTVQISPMSAFVDNHHEWFRFSGRILGLALVHQYLLDAFFTRPFYKGLLRIPCDLSDLEFLDEEFHQSLQWMKDNDIEDMLDLTFTVNEEVFGQITERELKPGGAGIPVSEKNKKEYIERMVKWRIERGVAQQTESLVRGFYEVVDVRLVSVFDARELELVIAGTAEIDLADWRNNTEYRGGYHDNHIVIRWFWAAVERFNNEQRLRLLQFVTGTSSIPYEGFASLRGSNGPRRFCVEKWGKITSLPRAHTCFNRLDLPPYPSFSMLYEKLVTAVEETSTFGLE</sequence>
<dbReference type="STRING" id="69293.ENSGACP00000002183"/>
<evidence type="ECO:0000256" key="5">
    <source>
        <dbReference type="ARBA" id="ARBA00022490"/>
    </source>
</evidence>
<keyword evidence="9 10" id="KW-0833">Ubl conjugation pathway</keyword>
<evidence type="ECO:0000256" key="7">
    <source>
        <dbReference type="ARBA" id="ARBA00022679"/>
    </source>
</evidence>
<dbReference type="Gene3D" id="3.30.2160.10">
    <property type="entry name" value="Hect, E3 ligase catalytic domain"/>
    <property type="match status" value="1"/>
</dbReference>
<evidence type="ECO:0000259" key="12">
    <source>
        <dbReference type="PROSITE" id="PS50004"/>
    </source>
</evidence>
<dbReference type="Gene3D" id="3.90.1750.10">
    <property type="entry name" value="Hect, E3 ligase catalytic domains"/>
    <property type="match status" value="1"/>
</dbReference>
<dbReference type="InterPro" id="IPR035892">
    <property type="entry name" value="C2_domain_sf"/>
</dbReference>
<dbReference type="GeneTree" id="ENSGT00940000155466"/>
<dbReference type="FunFam" id="3.30.2410.10:FF:000002">
    <property type="entry name" value="E3 ubiquitin-protein ligase HECW2"/>
    <property type="match status" value="1"/>
</dbReference>
<evidence type="ECO:0000256" key="6">
    <source>
        <dbReference type="ARBA" id="ARBA00022553"/>
    </source>
</evidence>
<evidence type="ECO:0000256" key="11">
    <source>
        <dbReference type="SAM" id="MobiDB-lite"/>
    </source>
</evidence>
<organism evidence="15 16">
    <name type="scientific">Gasterosteus aculeatus aculeatus</name>
    <name type="common">three-spined stickleback</name>
    <dbReference type="NCBI Taxonomy" id="481459"/>
    <lineage>
        <taxon>Eukaryota</taxon>
        <taxon>Metazoa</taxon>
        <taxon>Chordata</taxon>
        <taxon>Craniata</taxon>
        <taxon>Vertebrata</taxon>
        <taxon>Euteleostomi</taxon>
        <taxon>Actinopterygii</taxon>
        <taxon>Neopterygii</taxon>
        <taxon>Teleostei</taxon>
        <taxon>Neoteleostei</taxon>
        <taxon>Acanthomorphata</taxon>
        <taxon>Eupercaria</taxon>
        <taxon>Perciformes</taxon>
        <taxon>Cottioidei</taxon>
        <taxon>Gasterosteales</taxon>
        <taxon>Gasterosteidae</taxon>
        <taxon>Gasterosteus</taxon>
    </lineage>
</organism>
<dbReference type="Pfam" id="PF16562">
    <property type="entry name" value="HECW_N"/>
    <property type="match status" value="1"/>
</dbReference>
<dbReference type="Gene3D" id="2.60.40.150">
    <property type="entry name" value="C2 domain"/>
    <property type="match status" value="1"/>
</dbReference>
<feature type="compositionally biased region" description="Low complexity" evidence="11">
    <location>
        <begin position="394"/>
        <end position="407"/>
    </location>
</feature>
<dbReference type="InterPro" id="IPR037795">
    <property type="entry name" value="C2_HECW"/>
</dbReference>
<evidence type="ECO:0000256" key="3">
    <source>
        <dbReference type="ARBA" id="ARBA00004906"/>
    </source>
</evidence>
<dbReference type="PROSITE" id="PS50020">
    <property type="entry name" value="WW_DOMAIN_2"/>
    <property type="match status" value="2"/>
</dbReference>
<dbReference type="Gene3D" id="2.60.40.2840">
    <property type="match status" value="1"/>
</dbReference>
<reference evidence="15 16" key="1">
    <citation type="journal article" date="2021" name="G3 (Bethesda)">
        <title>Improved contiguity of the threespine stickleback genome using long-read sequencing.</title>
        <authorList>
            <person name="Nath S."/>
            <person name="Shaw D.E."/>
            <person name="White M.A."/>
        </authorList>
    </citation>
    <scope>NUCLEOTIDE SEQUENCE [LARGE SCALE GENOMIC DNA]</scope>
    <source>
        <strain evidence="15 16">Lake Benthic</strain>
    </source>
</reference>
<dbReference type="Pfam" id="PF00168">
    <property type="entry name" value="C2"/>
    <property type="match status" value="1"/>
</dbReference>
<accession>G3NA41</accession>
<dbReference type="FunFam" id="2.20.70.10:FF:000048">
    <property type="entry name" value="HECT, C2 and WW domain-containing E3 ubiquitin protein ligase 1"/>
    <property type="match status" value="1"/>
</dbReference>
<feature type="region of interest" description="Disordered" evidence="11">
    <location>
        <begin position="543"/>
        <end position="628"/>
    </location>
</feature>
<feature type="region of interest" description="Disordered" evidence="11">
    <location>
        <begin position="865"/>
        <end position="900"/>
    </location>
</feature>
<dbReference type="InterPro" id="IPR032348">
    <property type="entry name" value="HECW_N"/>
</dbReference>
<keyword evidence="7" id="KW-0808">Transferase</keyword>
<feature type="region of interest" description="Disordered" evidence="11">
    <location>
        <begin position="369"/>
        <end position="411"/>
    </location>
</feature>
<dbReference type="InterPro" id="IPR036020">
    <property type="entry name" value="WW_dom_sf"/>
</dbReference>
<keyword evidence="6" id="KW-0597">Phosphoprotein</keyword>